<protein>
    <submittedName>
        <fullName evidence="1">Uncharacterized protein</fullName>
    </submittedName>
</protein>
<gene>
    <name evidence="1" type="ORF">D3P96_07660</name>
</gene>
<evidence type="ECO:0000313" key="1">
    <source>
        <dbReference type="EMBL" id="RRG17421.1"/>
    </source>
</evidence>
<dbReference type="AlphaFoldDB" id="A0A3P2RE32"/>
<comment type="caution">
    <text evidence="1">The sequence shown here is derived from an EMBL/GenBank/DDBJ whole genome shotgun (WGS) entry which is preliminary data.</text>
</comment>
<evidence type="ECO:0000313" key="2">
    <source>
        <dbReference type="Proteomes" id="UP000275836"/>
    </source>
</evidence>
<name>A0A3P2RE32_WEIVI</name>
<organism evidence="1 2">
    <name type="scientific">Weissella viridescens</name>
    <name type="common">Lactobacillus viridescens</name>
    <dbReference type="NCBI Taxonomy" id="1629"/>
    <lineage>
        <taxon>Bacteria</taxon>
        <taxon>Bacillati</taxon>
        <taxon>Bacillota</taxon>
        <taxon>Bacilli</taxon>
        <taxon>Lactobacillales</taxon>
        <taxon>Lactobacillaceae</taxon>
        <taxon>Weissella</taxon>
    </lineage>
</organism>
<dbReference type="EMBL" id="RHGY01000010">
    <property type="protein sequence ID" value="RRG17421.1"/>
    <property type="molecule type" value="Genomic_DNA"/>
</dbReference>
<sequence length="249" mass="28896">MPYVIEQDRAVIKEMTQEFCNQLQNYRFTDQLDKLSKKECVEFDNFAIRFKDADMFWSKYDLPQPIDKNYAVIQTDLLFEDEIFEVGGDVVVAYTPLDVLFECMVNAVNEYIKNGCDNLDELKQILKKAKKNFGLAGWKYSGGLMNQQNIVETPQLSNIEKQRILRIKSSAKSILNYVYSNGLDKKGYGSIEKIVKQMDTIINATDVPTIKKYAGFAKSMTRWYVDDSTNYQSPLLWEFSKLDDKIKKL</sequence>
<dbReference type="RefSeq" id="WP_124943768.1">
    <property type="nucleotide sequence ID" value="NZ_RHGY01000010.1"/>
</dbReference>
<reference evidence="1 2" key="1">
    <citation type="submission" date="2018-10" db="EMBL/GenBank/DDBJ databases">
        <title>Draft genome sequence of Weissella viridescens UCO-SMC3.</title>
        <authorList>
            <person name="Garcia-Cancino A."/>
            <person name="Espinoza-Monje M."/>
            <person name="Albarracin L."/>
            <person name="Garcia-Castillo V."/>
            <person name="Campos-Martin J."/>
            <person name="Nakano Y."/>
            <person name="Guitierrez-Zamorano C."/>
            <person name="Ikeda-Ohtsubo W."/>
            <person name="Morita H."/>
            <person name="Kitazawa H."/>
            <person name="Villena J."/>
        </authorList>
    </citation>
    <scope>NUCLEOTIDE SEQUENCE [LARGE SCALE GENOMIC DNA]</scope>
    <source>
        <strain evidence="1 2">UCO-SMC3</strain>
    </source>
</reference>
<dbReference type="OrthoDB" id="9980479at2"/>
<dbReference type="Proteomes" id="UP000275836">
    <property type="component" value="Unassembled WGS sequence"/>
</dbReference>
<proteinExistence type="predicted"/>
<accession>A0A3P2RE32</accession>